<dbReference type="InterPro" id="IPR036388">
    <property type="entry name" value="WH-like_DNA-bd_sf"/>
</dbReference>
<dbReference type="GO" id="GO:0032993">
    <property type="term" value="C:protein-DNA complex"/>
    <property type="evidence" value="ECO:0007669"/>
    <property type="project" value="TreeGrafter"/>
</dbReference>
<feature type="modified residue" description="4-aspartylphosphate" evidence="8">
    <location>
        <position position="54"/>
    </location>
</feature>
<dbReference type="SMART" id="SM00448">
    <property type="entry name" value="REC"/>
    <property type="match status" value="1"/>
</dbReference>
<dbReference type="PROSITE" id="PS50110">
    <property type="entry name" value="RESPONSE_REGULATORY"/>
    <property type="match status" value="1"/>
</dbReference>
<keyword evidence="3" id="KW-0902">Two-component regulatory system</keyword>
<keyword evidence="2 8" id="KW-0597">Phosphoprotein</keyword>
<dbReference type="RefSeq" id="WP_175403628.1">
    <property type="nucleotide sequence ID" value="NZ_CP040058.1"/>
</dbReference>
<feature type="domain" description="Response regulatory" evidence="10">
    <location>
        <begin position="5"/>
        <end position="118"/>
    </location>
</feature>
<feature type="domain" description="OmpR/PhoB-type" evidence="11">
    <location>
        <begin position="127"/>
        <end position="226"/>
    </location>
</feature>
<comment type="function">
    <text evidence="7">May play the central regulatory role in sporulation. It may be an element of the effector pathway responsible for the activation of sporulation genes in response to nutritional stress. Spo0A may act in concert with spo0H (a sigma factor) to control the expression of some genes that are critical to the sporulation process.</text>
</comment>
<sequence length="226" mass="25857">MLQSEILIVEDDRDLAEIAIDYMEQKGLECLRAGSAEDAFDALYQQPIRLIILDINLPGMNGFQFIEKLRKETQVPVIFISARTSDTDKVKGLMLGGDDYLSKPYSLAELHSRVLALLRRTYGYSVLQPLCFSDIIIDQKSQTVKKAGRPLELTSKMYELLVYLAAHPEEILTKERLFTEIWGYGSESTPSVLAVHIRWLREKIEKNPSNPKHILTVYGKGYRFEE</sequence>
<keyword evidence="4" id="KW-0805">Transcription regulation</keyword>
<dbReference type="InterPro" id="IPR001867">
    <property type="entry name" value="OmpR/PhoB-type_DNA-bd"/>
</dbReference>
<organism evidence="12 13">
    <name type="scientific">Anaerostipes rhamnosivorans</name>
    <dbReference type="NCBI Taxonomy" id="1229621"/>
    <lineage>
        <taxon>Bacteria</taxon>
        <taxon>Bacillati</taxon>
        <taxon>Bacillota</taxon>
        <taxon>Clostridia</taxon>
        <taxon>Lachnospirales</taxon>
        <taxon>Lachnospiraceae</taxon>
        <taxon>Anaerostipes</taxon>
    </lineage>
</organism>
<dbReference type="Gene3D" id="6.10.250.690">
    <property type="match status" value="1"/>
</dbReference>
<dbReference type="GO" id="GO:0000976">
    <property type="term" value="F:transcription cis-regulatory region binding"/>
    <property type="evidence" value="ECO:0007669"/>
    <property type="project" value="TreeGrafter"/>
</dbReference>
<evidence type="ECO:0000256" key="7">
    <source>
        <dbReference type="ARBA" id="ARBA00024867"/>
    </source>
</evidence>
<feature type="DNA-binding region" description="OmpR/PhoB-type" evidence="9">
    <location>
        <begin position="127"/>
        <end position="226"/>
    </location>
</feature>
<accession>A0A4P8IEQ3</accession>
<dbReference type="CDD" id="cd00383">
    <property type="entry name" value="trans_reg_C"/>
    <property type="match status" value="1"/>
</dbReference>
<dbReference type="PROSITE" id="PS51755">
    <property type="entry name" value="OMPR_PHOB"/>
    <property type="match status" value="1"/>
</dbReference>
<keyword evidence="13" id="KW-1185">Reference proteome</keyword>
<dbReference type="InterPro" id="IPR016032">
    <property type="entry name" value="Sig_transdc_resp-reg_C-effctor"/>
</dbReference>
<evidence type="ECO:0000256" key="3">
    <source>
        <dbReference type="ARBA" id="ARBA00023012"/>
    </source>
</evidence>
<dbReference type="GO" id="GO:0000156">
    <property type="term" value="F:phosphorelay response regulator activity"/>
    <property type="evidence" value="ECO:0007669"/>
    <property type="project" value="TreeGrafter"/>
</dbReference>
<dbReference type="PANTHER" id="PTHR48111">
    <property type="entry name" value="REGULATOR OF RPOS"/>
    <property type="match status" value="1"/>
</dbReference>
<dbReference type="GO" id="GO:0006355">
    <property type="term" value="P:regulation of DNA-templated transcription"/>
    <property type="evidence" value="ECO:0007669"/>
    <property type="project" value="InterPro"/>
</dbReference>
<evidence type="ECO:0000256" key="4">
    <source>
        <dbReference type="ARBA" id="ARBA00023015"/>
    </source>
</evidence>
<evidence type="ECO:0000256" key="6">
    <source>
        <dbReference type="ARBA" id="ARBA00023163"/>
    </source>
</evidence>
<dbReference type="InterPro" id="IPR011006">
    <property type="entry name" value="CheY-like_superfamily"/>
</dbReference>
<evidence type="ECO:0000256" key="5">
    <source>
        <dbReference type="ARBA" id="ARBA00023125"/>
    </source>
</evidence>
<dbReference type="InterPro" id="IPR001789">
    <property type="entry name" value="Sig_transdc_resp-reg_receiver"/>
</dbReference>
<dbReference type="Pfam" id="PF00072">
    <property type="entry name" value="Response_reg"/>
    <property type="match status" value="1"/>
</dbReference>
<dbReference type="SUPFAM" id="SSF52172">
    <property type="entry name" value="CheY-like"/>
    <property type="match status" value="1"/>
</dbReference>
<proteinExistence type="predicted"/>
<keyword evidence="6" id="KW-0804">Transcription</keyword>
<dbReference type="KEGG" id="arf:AR1Y2_1867"/>
<dbReference type="Gene3D" id="1.10.10.10">
    <property type="entry name" value="Winged helix-like DNA-binding domain superfamily/Winged helix DNA-binding domain"/>
    <property type="match status" value="1"/>
</dbReference>
<dbReference type="FunFam" id="1.10.10.10:FF:000018">
    <property type="entry name" value="DNA-binding response regulator ResD"/>
    <property type="match status" value="1"/>
</dbReference>
<reference evidence="12 13" key="1">
    <citation type="submission" date="2019-05" db="EMBL/GenBank/DDBJ databases">
        <title>Complete genome sequencing of Anaerostipes rhamnosivorans.</title>
        <authorList>
            <person name="Bui T.P.N."/>
            <person name="de Vos W.M."/>
        </authorList>
    </citation>
    <scope>NUCLEOTIDE SEQUENCE [LARGE SCALE GENOMIC DNA]</scope>
    <source>
        <strain evidence="12 13">1y2</strain>
    </source>
</reference>
<evidence type="ECO:0000259" key="10">
    <source>
        <dbReference type="PROSITE" id="PS50110"/>
    </source>
</evidence>
<evidence type="ECO:0000259" key="11">
    <source>
        <dbReference type="PROSITE" id="PS51755"/>
    </source>
</evidence>
<dbReference type="GO" id="GO:0005829">
    <property type="term" value="C:cytosol"/>
    <property type="evidence" value="ECO:0007669"/>
    <property type="project" value="TreeGrafter"/>
</dbReference>
<keyword evidence="5 9" id="KW-0238">DNA-binding</keyword>
<protein>
    <recommendedName>
        <fullName evidence="1">Stage 0 sporulation protein A homolog</fullName>
    </recommendedName>
</protein>
<dbReference type="SUPFAM" id="SSF46894">
    <property type="entry name" value="C-terminal effector domain of the bipartite response regulators"/>
    <property type="match status" value="1"/>
</dbReference>
<evidence type="ECO:0000313" key="13">
    <source>
        <dbReference type="Proteomes" id="UP000298653"/>
    </source>
</evidence>
<evidence type="ECO:0000256" key="8">
    <source>
        <dbReference type="PROSITE-ProRule" id="PRU00169"/>
    </source>
</evidence>
<dbReference type="EMBL" id="CP040058">
    <property type="protein sequence ID" value="QCP35321.1"/>
    <property type="molecule type" value="Genomic_DNA"/>
</dbReference>
<dbReference type="SMART" id="SM00862">
    <property type="entry name" value="Trans_reg_C"/>
    <property type="match status" value="1"/>
</dbReference>
<dbReference type="Pfam" id="PF00486">
    <property type="entry name" value="Trans_reg_C"/>
    <property type="match status" value="1"/>
</dbReference>
<dbReference type="Gene3D" id="3.40.50.2300">
    <property type="match status" value="1"/>
</dbReference>
<evidence type="ECO:0000256" key="9">
    <source>
        <dbReference type="PROSITE-ProRule" id="PRU01091"/>
    </source>
</evidence>
<dbReference type="PANTHER" id="PTHR48111:SF40">
    <property type="entry name" value="PHOSPHATE REGULON TRANSCRIPTIONAL REGULATORY PROTEIN PHOB"/>
    <property type="match status" value="1"/>
</dbReference>
<dbReference type="AlphaFoldDB" id="A0A4P8IEQ3"/>
<gene>
    <name evidence="12" type="ORF">AR1Y2_1867</name>
</gene>
<evidence type="ECO:0000313" key="12">
    <source>
        <dbReference type="EMBL" id="QCP35321.1"/>
    </source>
</evidence>
<dbReference type="CDD" id="cd17574">
    <property type="entry name" value="REC_OmpR"/>
    <property type="match status" value="1"/>
</dbReference>
<name>A0A4P8IEQ3_9FIRM</name>
<dbReference type="Proteomes" id="UP000298653">
    <property type="component" value="Chromosome"/>
</dbReference>
<evidence type="ECO:0000256" key="1">
    <source>
        <dbReference type="ARBA" id="ARBA00018672"/>
    </source>
</evidence>
<evidence type="ECO:0000256" key="2">
    <source>
        <dbReference type="ARBA" id="ARBA00022553"/>
    </source>
</evidence>
<dbReference type="InterPro" id="IPR039420">
    <property type="entry name" value="WalR-like"/>
</dbReference>